<dbReference type="Gene3D" id="3.40.50.1480">
    <property type="entry name" value="Adenosylhomocysteinase-like"/>
    <property type="match status" value="1"/>
</dbReference>
<feature type="non-terminal residue" evidence="1">
    <location>
        <position position="1"/>
    </location>
</feature>
<sequence length="27" mass="3025">NEVAAALAEESIPIFAWKGGSDDDFWW</sequence>
<gene>
    <name evidence="1" type="ORF">FNK824_LOCUS42661</name>
</gene>
<dbReference type="AlphaFoldDB" id="A0A820LPM6"/>
<proteinExistence type="predicted"/>
<accession>A0A820LPM6</accession>
<dbReference type="SUPFAM" id="SSF52283">
    <property type="entry name" value="Formate/glycerate dehydrogenase catalytic domain-like"/>
    <property type="match status" value="1"/>
</dbReference>
<reference evidence="1" key="1">
    <citation type="submission" date="2021-02" db="EMBL/GenBank/DDBJ databases">
        <authorList>
            <person name="Nowell W R."/>
        </authorList>
    </citation>
    <scope>NUCLEOTIDE SEQUENCE</scope>
</reference>
<dbReference type="Proteomes" id="UP000663874">
    <property type="component" value="Unassembled WGS sequence"/>
</dbReference>
<comment type="caution">
    <text evidence="1">The sequence shown here is derived from an EMBL/GenBank/DDBJ whole genome shotgun (WGS) entry which is preliminary data.</text>
</comment>
<evidence type="ECO:0000313" key="1">
    <source>
        <dbReference type="EMBL" id="CAF4360781.1"/>
    </source>
</evidence>
<organism evidence="1 2">
    <name type="scientific">Rotaria sordida</name>
    <dbReference type="NCBI Taxonomy" id="392033"/>
    <lineage>
        <taxon>Eukaryota</taxon>
        <taxon>Metazoa</taxon>
        <taxon>Spiralia</taxon>
        <taxon>Gnathifera</taxon>
        <taxon>Rotifera</taxon>
        <taxon>Eurotatoria</taxon>
        <taxon>Bdelloidea</taxon>
        <taxon>Philodinida</taxon>
        <taxon>Philodinidae</taxon>
        <taxon>Rotaria</taxon>
    </lineage>
</organism>
<name>A0A820LPM6_9BILA</name>
<protein>
    <submittedName>
        <fullName evidence="1">Uncharacterized protein</fullName>
    </submittedName>
</protein>
<dbReference type="InterPro" id="IPR000043">
    <property type="entry name" value="Adenosylhomocysteinase-like"/>
</dbReference>
<dbReference type="Pfam" id="PF05221">
    <property type="entry name" value="AdoHcyase"/>
    <property type="match status" value="1"/>
</dbReference>
<evidence type="ECO:0000313" key="2">
    <source>
        <dbReference type="Proteomes" id="UP000663874"/>
    </source>
</evidence>
<dbReference type="InterPro" id="IPR042172">
    <property type="entry name" value="Adenosylhomocyst_ase-like_sf"/>
</dbReference>
<dbReference type="EMBL" id="CAJOBE010052168">
    <property type="protein sequence ID" value="CAF4360781.1"/>
    <property type="molecule type" value="Genomic_DNA"/>
</dbReference>